<dbReference type="Pfam" id="PF03462">
    <property type="entry name" value="PCRF"/>
    <property type="match status" value="1"/>
</dbReference>
<dbReference type="PROSITE" id="PS00745">
    <property type="entry name" value="RF_PROK_I"/>
    <property type="match status" value="1"/>
</dbReference>
<keyword evidence="2" id="KW-0488">Methylation</keyword>
<dbReference type="Gene3D" id="3.30.160.20">
    <property type="match status" value="1"/>
</dbReference>
<reference evidence="5" key="1">
    <citation type="journal article" date="2020" name="G3 (Bethesda)">
        <title>High-Quality Assemblies for Three Invasive Social Wasps from the &lt;i&gt;Vespula&lt;/i&gt; Genus.</title>
        <authorList>
            <person name="Harrop T.W.R."/>
            <person name="Guhlin J."/>
            <person name="McLaughlin G.M."/>
            <person name="Permina E."/>
            <person name="Stockwell P."/>
            <person name="Gilligan J."/>
            <person name="Le Lec M.F."/>
            <person name="Gruber M.A.M."/>
            <person name="Quinn O."/>
            <person name="Lovegrove M."/>
            <person name="Duncan E.J."/>
            <person name="Remnant E.J."/>
            <person name="Van Eeckhoven J."/>
            <person name="Graham B."/>
            <person name="Knapp R.A."/>
            <person name="Langford K.W."/>
            <person name="Kronenberg Z."/>
            <person name="Press M.O."/>
            <person name="Eacker S.M."/>
            <person name="Wilson-Rankin E.E."/>
            <person name="Purcell J."/>
            <person name="Lester P.J."/>
            <person name="Dearden P.K."/>
        </authorList>
    </citation>
    <scope>NUCLEOTIDE SEQUENCE</scope>
    <source>
        <strain evidence="5">Linc-1</strain>
    </source>
</reference>
<dbReference type="AlphaFoldDB" id="A0A834JZG7"/>
<keyword evidence="3" id="KW-0648">Protein biosynthesis</keyword>
<comment type="similarity">
    <text evidence="1">Belongs to the prokaryotic/mitochondrial release factor family.</text>
</comment>
<comment type="caution">
    <text evidence="5">The sequence shown here is derived from an EMBL/GenBank/DDBJ whole genome shotgun (WGS) entry which is preliminary data.</text>
</comment>
<evidence type="ECO:0000256" key="2">
    <source>
        <dbReference type="ARBA" id="ARBA00022481"/>
    </source>
</evidence>
<dbReference type="EMBL" id="JACSDZ010000008">
    <property type="protein sequence ID" value="KAF7397348.1"/>
    <property type="molecule type" value="Genomic_DNA"/>
</dbReference>
<evidence type="ECO:0000256" key="1">
    <source>
        <dbReference type="ARBA" id="ARBA00010835"/>
    </source>
</evidence>
<dbReference type="Proteomes" id="UP000617340">
    <property type="component" value="Unassembled WGS sequence"/>
</dbReference>
<dbReference type="SMART" id="SM00937">
    <property type="entry name" value="PCRF"/>
    <property type="match status" value="1"/>
</dbReference>
<keyword evidence="6" id="KW-1185">Reference proteome</keyword>
<accession>A0A834JZG7</accession>
<proteinExistence type="inferred from homology"/>
<sequence>MPRSLLLLVNVIVSANPDVKRIIIYDTSQRCTLINLNILHNLKGLVRFTSNNVFASRLNLPLSDSSIRKYLDYLSDVYQNDQWKENNFVKMINIRSMAGMLEERINIMENVKYLQDLGKEDEEMKKLAREEEATYKQQLDDLDEKLLNVILFDLDKENYNNIILEISAGVGGQEAMLFVEDLYKMYLGYADYLGIEYELLELDKSESCGVRHTSILLKGNLAFKKFRHEGGVHRVQRIPKTEKSGRMHTSTVSVAILPEPTDIEVNLNHKDLKIETMRASGAGGQHVNTTDSAVRITHCPTGIAVTCETQRSQIKNKEIALLKLKTILYQQELNKQIGIVSEMRKKQMGLGLRNEKIRTYNYNQDRITDHRVENGTMHNLKSFMTGGVELEELEGILQSNIQTKILADMIDKVESKTK</sequence>
<dbReference type="InterPro" id="IPR045853">
    <property type="entry name" value="Pep_chain_release_fac_I_sf"/>
</dbReference>
<dbReference type="Gene3D" id="3.30.70.1660">
    <property type="match status" value="2"/>
</dbReference>
<dbReference type="InterPro" id="IPR005139">
    <property type="entry name" value="PCRF"/>
</dbReference>
<evidence type="ECO:0000313" key="5">
    <source>
        <dbReference type="EMBL" id="KAF7397348.1"/>
    </source>
</evidence>
<dbReference type="Pfam" id="PF00472">
    <property type="entry name" value="RF-1"/>
    <property type="match status" value="1"/>
</dbReference>
<dbReference type="PANTHER" id="PTHR43804">
    <property type="entry name" value="LD18447P"/>
    <property type="match status" value="1"/>
</dbReference>
<dbReference type="PANTHER" id="PTHR43804:SF7">
    <property type="entry name" value="LD18447P"/>
    <property type="match status" value="1"/>
</dbReference>
<organism evidence="5 6">
    <name type="scientific">Vespula germanica</name>
    <name type="common">German yellow jacket</name>
    <name type="synonym">Paravespula germanica</name>
    <dbReference type="NCBI Taxonomy" id="30212"/>
    <lineage>
        <taxon>Eukaryota</taxon>
        <taxon>Metazoa</taxon>
        <taxon>Ecdysozoa</taxon>
        <taxon>Arthropoda</taxon>
        <taxon>Hexapoda</taxon>
        <taxon>Insecta</taxon>
        <taxon>Pterygota</taxon>
        <taxon>Neoptera</taxon>
        <taxon>Endopterygota</taxon>
        <taxon>Hymenoptera</taxon>
        <taxon>Apocrita</taxon>
        <taxon>Aculeata</taxon>
        <taxon>Vespoidea</taxon>
        <taxon>Vespidae</taxon>
        <taxon>Vespinae</taxon>
        <taxon>Vespula</taxon>
    </lineage>
</organism>
<dbReference type="InterPro" id="IPR000352">
    <property type="entry name" value="Pep_chain_release_fac_I"/>
</dbReference>
<protein>
    <recommendedName>
        <fullName evidence="4">Prokaryotic-type class I peptide chain release factors domain-containing protein</fullName>
    </recommendedName>
</protein>
<gene>
    <name evidence="5" type="ORF">HZH68_008570</name>
</gene>
<dbReference type="GO" id="GO:0005737">
    <property type="term" value="C:cytoplasm"/>
    <property type="evidence" value="ECO:0007669"/>
    <property type="project" value="UniProtKB-ARBA"/>
</dbReference>
<evidence type="ECO:0000256" key="3">
    <source>
        <dbReference type="ARBA" id="ARBA00022917"/>
    </source>
</evidence>
<evidence type="ECO:0000313" key="6">
    <source>
        <dbReference type="Proteomes" id="UP000617340"/>
    </source>
</evidence>
<name>A0A834JZG7_VESGE</name>
<feature type="domain" description="Prokaryotic-type class I peptide chain release factors" evidence="4">
    <location>
        <begin position="278"/>
        <end position="294"/>
    </location>
</feature>
<dbReference type="InterPro" id="IPR050057">
    <property type="entry name" value="Prokaryotic/Mito_RF"/>
</dbReference>
<dbReference type="SUPFAM" id="SSF75620">
    <property type="entry name" value="Release factor"/>
    <property type="match status" value="1"/>
</dbReference>
<evidence type="ECO:0000259" key="4">
    <source>
        <dbReference type="PROSITE" id="PS00745"/>
    </source>
</evidence>
<dbReference type="GO" id="GO:0003747">
    <property type="term" value="F:translation release factor activity"/>
    <property type="evidence" value="ECO:0007669"/>
    <property type="project" value="InterPro"/>
</dbReference>
<dbReference type="FunFam" id="3.30.160.20:FF:000004">
    <property type="entry name" value="Peptide chain release factor 1"/>
    <property type="match status" value="1"/>
</dbReference>